<evidence type="ECO:0000313" key="3">
    <source>
        <dbReference type="Proteomes" id="UP000055019"/>
    </source>
</evidence>
<keyword evidence="3" id="KW-1185">Reference proteome</keyword>
<dbReference type="GO" id="GO:0003824">
    <property type="term" value="F:catalytic activity"/>
    <property type="evidence" value="ECO:0007669"/>
    <property type="project" value="InterPro"/>
</dbReference>
<dbReference type="InterPro" id="IPR022742">
    <property type="entry name" value="Hydrolase_4"/>
</dbReference>
<dbReference type="RefSeq" id="WP_061149248.1">
    <property type="nucleotide sequence ID" value="NZ_FCOM02000024.1"/>
</dbReference>
<reference evidence="2" key="1">
    <citation type="submission" date="2016-01" db="EMBL/GenBank/DDBJ databases">
        <authorList>
            <person name="Peeters C."/>
        </authorList>
    </citation>
    <scope>NUCLEOTIDE SEQUENCE [LARGE SCALE GENOMIC DNA]</scope>
    <source>
        <strain evidence="2">LMG 29317</strain>
    </source>
</reference>
<dbReference type="PRINTS" id="PR00111">
    <property type="entry name" value="ABHYDROLASE"/>
</dbReference>
<dbReference type="InterPro" id="IPR050266">
    <property type="entry name" value="AB_hydrolase_sf"/>
</dbReference>
<dbReference type="InterPro" id="IPR029058">
    <property type="entry name" value="AB_hydrolase_fold"/>
</dbReference>
<gene>
    <name evidence="2" type="ORF">AWB74_04868</name>
</gene>
<evidence type="ECO:0000313" key="2">
    <source>
        <dbReference type="EMBL" id="SAL75699.1"/>
    </source>
</evidence>
<dbReference type="InterPro" id="IPR000639">
    <property type="entry name" value="Epox_hydrolase-like"/>
</dbReference>
<dbReference type="Pfam" id="PF12146">
    <property type="entry name" value="Hydrolase_4"/>
    <property type="match status" value="1"/>
</dbReference>
<evidence type="ECO:0000259" key="1">
    <source>
        <dbReference type="Pfam" id="PF12146"/>
    </source>
</evidence>
<dbReference type="AlphaFoldDB" id="A0A158K4P2"/>
<dbReference type="Gene3D" id="3.40.50.1820">
    <property type="entry name" value="alpha/beta hydrolase"/>
    <property type="match status" value="1"/>
</dbReference>
<dbReference type="PANTHER" id="PTHR43798:SF33">
    <property type="entry name" value="HYDROLASE, PUTATIVE (AFU_ORTHOLOGUE AFUA_2G14860)-RELATED"/>
    <property type="match status" value="1"/>
</dbReference>
<sequence>MILDTNGRGAYAYTGGKSFDAARPAVVFIHGAEHDHSVWALQTRYFAHHGFGVLALDLPGHGRSAGPALATIGALADWVIGVLDAAGVQRALFAGHSMGSLIALDTAARHPARAMGLALLATAAPMLVSDTLLDAAREHEPEAIDMVNQWSHSTIAAKPSSPAPGFWLHGVNQRLMERVSLRGEALLFHTDFSACNAYADALERAAAVCCPVCVVSGKRDMMTPPRAARPLVDAFRQAGASVQTVELDAGHALMSEQPDATLDALFAFALSCARAQAKTG</sequence>
<organism evidence="2 3">
    <name type="scientific">Caballeronia arvi</name>
    <dbReference type="NCBI Taxonomy" id="1777135"/>
    <lineage>
        <taxon>Bacteria</taxon>
        <taxon>Pseudomonadati</taxon>
        <taxon>Pseudomonadota</taxon>
        <taxon>Betaproteobacteria</taxon>
        <taxon>Burkholderiales</taxon>
        <taxon>Burkholderiaceae</taxon>
        <taxon>Caballeronia</taxon>
    </lineage>
</organism>
<dbReference type="SUPFAM" id="SSF53474">
    <property type="entry name" value="alpha/beta-Hydrolases"/>
    <property type="match status" value="1"/>
</dbReference>
<dbReference type="OrthoDB" id="5297561at2"/>
<accession>A0A158K4P2</accession>
<dbReference type="Proteomes" id="UP000055019">
    <property type="component" value="Unassembled WGS sequence"/>
</dbReference>
<dbReference type="GO" id="GO:0016020">
    <property type="term" value="C:membrane"/>
    <property type="evidence" value="ECO:0007669"/>
    <property type="project" value="TreeGrafter"/>
</dbReference>
<proteinExistence type="predicted"/>
<dbReference type="InterPro" id="IPR000073">
    <property type="entry name" value="AB_hydrolase_1"/>
</dbReference>
<dbReference type="PANTHER" id="PTHR43798">
    <property type="entry name" value="MONOACYLGLYCEROL LIPASE"/>
    <property type="match status" value="1"/>
</dbReference>
<name>A0A158K4P2_9BURK</name>
<dbReference type="EMBL" id="FCOM02000024">
    <property type="protein sequence ID" value="SAL75699.1"/>
    <property type="molecule type" value="Genomic_DNA"/>
</dbReference>
<feature type="domain" description="Serine aminopeptidase S33" evidence="1">
    <location>
        <begin position="22"/>
        <end position="257"/>
    </location>
</feature>
<protein>
    <submittedName>
        <fullName evidence="2">3-oxoadipate enol-lactonase</fullName>
    </submittedName>
</protein>
<dbReference type="PRINTS" id="PR00412">
    <property type="entry name" value="EPOXHYDRLASE"/>
</dbReference>
<comment type="caution">
    <text evidence="2">The sequence shown here is derived from an EMBL/GenBank/DDBJ whole genome shotgun (WGS) entry which is preliminary data.</text>
</comment>